<sequence length="51" mass="5793">MPICSQLILPDGRQMIKVFLLSVYFRVEPVNVVNVLFLGRWMGYAGSYSPS</sequence>
<organism evidence="1">
    <name type="scientific">Arundo donax</name>
    <name type="common">Giant reed</name>
    <name type="synonym">Donax arundinaceus</name>
    <dbReference type="NCBI Taxonomy" id="35708"/>
    <lineage>
        <taxon>Eukaryota</taxon>
        <taxon>Viridiplantae</taxon>
        <taxon>Streptophyta</taxon>
        <taxon>Embryophyta</taxon>
        <taxon>Tracheophyta</taxon>
        <taxon>Spermatophyta</taxon>
        <taxon>Magnoliopsida</taxon>
        <taxon>Liliopsida</taxon>
        <taxon>Poales</taxon>
        <taxon>Poaceae</taxon>
        <taxon>PACMAD clade</taxon>
        <taxon>Arundinoideae</taxon>
        <taxon>Arundineae</taxon>
        <taxon>Arundo</taxon>
    </lineage>
</organism>
<evidence type="ECO:0000313" key="1">
    <source>
        <dbReference type="EMBL" id="JAD99459.1"/>
    </source>
</evidence>
<proteinExistence type="predicted"/>
<name>A0A0A9EFB7_ARUDO</name>
<dbReference type="AlphaFoldDB" id="A0A0A9EFB7"/>
<dbReference type="EMBL" id="GBRH01198436">
    <property type="protein sequence ID" value="JAD99459.1"/>
    <property type="molecule type" value="Transcribed_RNA"/>
</dbReference>
<protein>
    <submittedName>
        <fullName evidence="1">Uncharacterized protein</fullName>
    </submittedName>
</protein>
<reference evidence="1" key="1">
    <citation type="submission" date="2014-09" db="EMBL/GenBank/DDBJ databases">
        <authorList>
            <person name="Magalhaes I.L.F."/>
            <person name="Oliveira U."/>
            <person name="Santos F.R."/>
            <person name="Vidigal T.H.D.A."/>
            <person name="Brescovit A.D."/>
            <person name="Santos A.J."/>
        </authorList>
    </citation>
    <scope>NUCLEOTIDE SEQUENCE</scope>
    <source>
        <tissue evidence="1">Shoot tissue taken approximately 20 cm above the soil surface</tissue>
    </source>
</reference>
<reference evidence="1" key="2">
    <citation type="journal article" date="2015" name="Data Brief">
        <title>Shoot transcriptome of the giant reed, Arundo donax.</title>
        <authorList>
            <person name="Barrero R.A."/>
            <person name="Guerrero F.D."/>
            <person name="Moolhuijzen P."/>
            <person name="Goolsby J.A."/>
            <person name="Tidwell J."/>
            <person name="Bellgard S.E."/>
            <person name="Bellgard M.I."/>
        </authorList>
    </citation>
    <scope>NUCLEOTIDE SEQUENCE</scope>
    <source>
        <tissue evidence="1">Shoot tissue taken approximately 20 cm above the soil surface</tissue>
    </source>
</reference>
<accession>A0A0A9EFB7</accession>